<evidence type="ECO:0000256" key="5">
    <source>
        <dbReference type="SAM" id="MobiDB-lite"/>
    </source>
</evidence>
<keyword evidence="4" id="KW-0333">Golgi apparatus</keyword>
<dbReference type="GO" id="GO:1990745">
    <property type="term" value="C:EARP complex"/>
    <property type="evidence" value="ECO:0007669"/>
    <property type="project" value="TreeGrafter"/>
</dbReference>
<evidence type="ECO:0000256" key="3">
    <source>
        <dbReference type="ARBA" id="ARBA00023054"/>
    </source>
</evidence>
<organism evidence="7">
    <name type="scientific">Palpitomonas bilix</name>
    <dbReference type="NCBI Taxonomy" id="652834"/>
    <lineage>
        <taxon>Eukaryota</taxon>
        <taxon>Eukaryota incertae sedis</taxon>
    </lineage>
</organism>
<keyword evidence="4" id="KW-0653">Protein transport</keyword>
<dbReference type="GO" id="GO:0048193">
    <property type="term" value="P:Golgi vesicle transport"/>
    <property type="evidence" value="ECO:0007669"/>
    <property type="project" value="TreeGrafter"/>
</dbReference>
<dbReference type="GO" id="GO:0006869">
    <property type="term" value="P:lipid transport"/>
    <property type="evidence" value="ECO:0007669"/>
    <property type="project" value="UniProtKB-UniRule"/>
</dbReference>
<comment type="similarity">
    <text evidence="1 4">Belongs to the VPS51 family.</text>
</comment>
<dbReference type="Pfam" id="PF15469">
    <property type="entry name" value="Sec5"/>
    <property type="match status" value="1"/>
</dbReference>
<feature type="region of interest" description="Disordered" evidence="5">
    <location>
        <begin position="552"/>
        <end position="601"/>
    </location>
</feature>
<name>A0A7S3D632_9EUKA</name>
<comment type="subcellular location">
    <subcellularLocation>
        <location evidence="4">Golgi apparatus</location>
        <location evidence="4">trans-Golgi network</location>
    </subcellularLocation>
</comment>
<dbReference type="PANTHER" id="PTHR15954">
    <property type="entry name" value="VACUOLAR PROTEIN SORTING-ASSOCIATED PROTEIN 51 HOMOLOG"/>
    <property type="match status" value="1"/>
</dbReference>
<dbReference type="SUPFAM" id="SSF74788">
    <property type="entry name" value="Cullin repeat-like"/>
    <property type="match status" value="1"/>
</dbReference>
<comment type="function">
    <text evidence="4">Acts as component of the GARP complex that is involved in retrograde transport from early and late endosomes to the trans-Golgi network (TGN).</text>
</comment>
<keyword evidence="4" id="KW-0445">Lipid transport</keyword>
<evidence type="ECO:0000259" key="6">
    <source>
        <dbReference type="Pfam" id="PF15469"/>
    </source>
</evidence>
<dbReference type="GO" id="GO:0032456">
    <property type="term" value="P:endocytic recycling"/>
    <property type="evidence" value="ECO:0007669"/>
    <property type="project" value="TreeGrafter"/>
</dbReference>
<evidence type="ECO:0000256" key="1">
    <source>
        <dbReference type="ARBA" id="ARBA00006080"/>
    </source>
</evidence>
<dbReference type="GO" id="GO:0005829">
    <property type="term" value="C:cytosol"/>
    <property type="evidence" value="ECO:0007669"/>
    <property type="project" value="GOC"/>
</dbReference>
<keyword evidence="2 4" id="KW-0813">Transport</keyword>
<dbReference type="GO" id="GO:0007030">
    <property type="term" value="P:Golgi organization"/>
    <property type="evidence" value="ECO:0007669"/>
    <property type="project" value="UniProtKB-UniRule"/>
</dbReference>
<evidence type="ECO:0000256" key="4">
    <source>
        <dbReference type="RuleBase" id="RU368010"/>
    </source>
</evidence>
<sequence length="914" mass="102862">MTGPPETNMDSPDFKPEEYLQHITRERKFDELAKEAKEIGSSVLSLRTELQMHIYGNYSQFIEAADKIRDMKEGVGSLEANATDLVESMNVISEKSAAINQNLSAGRKKIEELSGVKKFLRQLKFVLDVPSKIHAAIDLNNFSEAMRLYDQTRDVLNAYAESKPAVAQAKAETERAVSRLRTKLRRRLDDDTATMVDMADCVKFLSRLGEGSKDLMRKFMANSKEKIENVLRAVDRQRRARSGSIMGAGMGVGKDKMVQQNPVEHFSAIVDAFLPDFFDFITTFRLYFFNEDEDDKKDKVAKDNVGSEEGYAEELDVKSELIQACRFLFQSFLSRVRPIVQLHIADYHALLVALEKYLAGVRRVHALLTDAKLMTFAEAFVLATVKLKIADCLYRSRKEIEITLRSFSMLVAKSGLGIATEATSKARLISRLDSCDEEVSVRVQEYILPFSTVSKREQSGSTAAKGGVEQGDSAAESPFASISRALSSSIVESFRLSLSKCLVLCRGKSKCFRDKNRKELLDMIDHGVMESLESIALALQQSAGCFLGVENEDDMSEEKKESEKKNEKKSDKQKKQDKQEKSTEAGGKDKSEDSVKGEDVDLSKVGGSFPLSLSERERQILLNSPPVLLLLYTLGEGIASYLKGSLDLFVECERTGRLAEAEPSLSWLFPWTMDLYPHGLPIRDLKKRLTTLSNVSSEMLRIYVHRRSLKAGEHLRDLFASQDWTGRVEKTLVFPTEIVLVEDIMLESVRDCAFVMNSTAVPSRLHDVDVHNLDDSSFLVEARRALRRGLDHDDFSISKGITSMFDEDTKQAKKVMSTVIDPCSVGEQIVCALMVILREVCRRLHFSKSAAEEMETNILALYYLCKPFSSNLPYLRKLVDKAGMQVFERCSGEPDSLPLLDLKRMLDLERGNWL</sequence>
<proteinExistence type="inferred from homology"/>
<keyword evidence="3" id="KW-0175">Coiled coil</keyword>
<accession>A0A7S3D632</accession>
<feature type="domain" description="Exocyst complex component EXOC2/Sec5 N-terminal" evidence="6">
    <location>
        <begin position="9"/>
        <end position="213"/>
    </location>
</feature>
<dbReference type="InterPro" id="IPR014812">
    <property type="entry name" value="Vps51"/>
</dbReference>
<dbReference type="GO" id="GO:0000938">
    <property type="term" value="C:GARP complex"/>
    <property type="evidence" value="ECO:0007669"/>
    <property type="project" value="UniProtKB-UniRule"/>
</dbReference>
<dbReference type="GO" id="GO:0042147">
    <property type="term" value="P:retrograde transport, endosome to Golgi"/>
    <property type="evidence" value="ECO:0007669"/>
    <property type="project" value="UniProtKB-UniRule"/>
</dbReference>
<evidence type="ECO:0000313" key="7">
    <source>
        <dbReference type="EMBL" id="CAE0247572.1"/>
    </source>
</evidence>
<evidence type="ECO:0000256" key="2">
    <source>
        <dbReference type="ARBA" id="ARBA00022448"/>
    </source>
</evidence>
<dbReference type="GO" id="GO:0015031">
    <property type="term" value="P:protein transport"/>
    <property type="evidence" value="ECO:0007669"/>
    <property type="project" value="UniProtKB-UniRule"/>
</dbReference>
<dbReference type="InterPro" id="IPR016159">
    <property type="entry name" value="Cullin_repeat-like_dom_sf"/>
</dbReference>
<dbReference type="GO" id="GO:0016020">
    <property type="term" value="C:membrane"/>
    <property type="evidence" value="ECO:0007669"/>
    <property type="project" value="TreeGrafter"/>
</dbReference>
<dbReference type="PANTHER" id="PTHR15954:SF4">
    <property type="entry name" value="VACUOLAR PROTEIN SORTING-ASSOCIATED PROTEIN 51 HOMOLOG"/>
    <property type="match status" value="1"/>
</dbReference>
<dbReference type="GO" id="GO:0007041">
    <property type="term" value="P:lysosomal transport"/>
    <property type="evidence" value="ECO:0007669"/>
    <property type="project" value="TreeGrafter"/>
</dbReference>
<feature type="compositionally biased region" description="Basic and acidic residues" evidence="5">
    <location>
        <begin position="557"/>
        <end position="601"/>
    </location>
</feature>
<gene>
    <name evidence="7" type="ORF">PBIL07802_LOCUS9764</name>
</gene>
<comment type="subunit">
    <text evidence="4">Component of the Golgi-associated retrograde protein (GARP) complex.</text>
</comment>
<reference evidence="7" key="1">
    <citation type="submission" date="2021-01" db="EMBL/GenBank/DDBJ databases">
        <authorList>
            <person name="Corre E."/>
            <person name="Pelletier E."/>
            <person name="Niang G."/>
            <person name="Scheremetjew M."/>
            <person name="Finn R."/>
            <person name="Kale V."/>
            <person name="Holt S."/>
            <person name="Cochrane G."/>
            <person name="Meng A."/>
            <person name="Brown T."/>
            <person name="Cohen L."/>
        </authorList>
    </citation>
    <scope>NUCLEOTIDE SEQUENCE</scope>
    <source>
        <strain evidence="7">NIES-2562</strain>
    </source>
</reference>
<dbReference type="AlphaFoldDB" id="A0A7S3D632"/>
<dbReference type="EMBL" id="HBIB01015160">
    <property type="protein sequence ID" value="CAE0247572.1"/>
    <property type="molecule type" value="Transcribed_RNA"/>
</dbReference>
<protein>
    <recommendedName>
        <fullName evidence="4">Vacuolar protein sorting-associated protein 51 homolog</fullName>
    </recommendedName>
</protein>
<dbReference type="InterPro" id="IPR039481">
    <property type="entry name" value="EXOC2/Sec5_N_dom"/>
</dbReference>